<evidence type="ECO:0008006" key="4">
    <source>
        <dbReference type="Google" id="ProtNLM"/>
    </source>
</evidence>
<dbReference type="EMBL" id="JACRSZ010000004">
    <property type="protein sequence ID" value="MBC8572553.1"/>
    <property type="molecule type" value="Genomic_DNA"/>
</dbReference>
<keyword evidence="3" id="KW-1185">Reference proteome</keyword>
<accession>A0ABR7N823</accession>
<keyword evidence="1" id="KW-1133">Transmembrane helix</keyword>
<name>A0ABR7N823_9FIRM</name>
<feature type="transmembrane region" description="Helical" evidence="1">
    <location>
        <begin position="83"/>
        <end position="116"/>
    </location>
</feature>
<reference evidence="2 3" key="1">
    <citation type="submission" date="2020-08" db="EMBL/GenBank/DDBJ databases">
        <title>Genome public.</title>
        <authorList>
            <person name="Liu C."/>
            <person name="Sun Q."/>
        </authorList>
    </citation>
    <scope>NUCLEOTIDE SEQUENCE [LARGE SCALE GENOMIC DNA]</scope>
    <source>
        <strain evidence="2 3">NSJ-46</strain>
    </source>
</reference>
<dbReference type="Gene3D" id="1.20.120.1220">
    <property type="match status" value="1"/>
</dbReference>
<evidence type="ECO:0000256" key="1">
    <source>
        <dbReference type="SAM" id="Phobius"/>
    </source>
</evidence>
<keyword evidence="1" id="KW-0472">Membrane</keyword>
<feature type="transmembrane region" description="Helical" evidence="1">
    <location>
        <begin position="53"/>
        <end position="71"/>
    </location>
</feature>
<comment type="caution">
    <text evidence="2">The sequence shown here is derived from an EMBL/GenBank/DDBJ whole genome shotgun (WGS) entry which is preliminary data.</text>
</comment>
<feature type="transmembrane region" description="Helical" evidence="1">
    <location>
        <begin position="128"/>
        <end position="144"/>
    </location>
</feature>
<gene>
    <name evidence="2" type="ORF">H8716_05555</name>
</gene>
<dbReference type="Proteomes" id="UP000657421">
    <property type="component" value="Unassembled WGS sequence"/>
</dbReference>
<sequence>MWKLYVWLLGYLSVETGSDIRKKEISVISSFICGSAALLLRIAMGLLRPQADAVQFLLTAILPGCVLLLIGKITRQEIGYGDGILLLVCGLCLGGKNAILLFMSGLFLMFPVSLILLLSGKSDRRAELPFAPFLLAAYLCWLMQK</sequence>
<protein>
    <recommendedName>
        <fullName evidence="4">Prepilin type IV endopeptidase peptidase domain-containing protein</fullName>
    </recommendedName>
</protein>
<feature type="transmembrane region" description="Helical" evidence="1">
    <location>
        <begin position="25"/>
        <end position="47"/>
    </location>
</feature>
<evidence type="ECO:0000313" key="3">
    <source>
        <dbReference type="Proteomes" id="UP000657421"/>
    </source>
</evidence>
<proteinExistence type="predicted"/>
<organism evidence="2 3">
    <name type="scientific">Jingyaoa shaoxingensis</name>
    <dbReference type="NCBI Taxonomy" id="2763671"/>
    <lineage>
        <taxon>Bacteria</taxon>
        <taxon>Bacillati</taxon>
        <taxon>Bacillota</taxon>
        <taxon>Clostridia</taxon>
        <taxon>Lachnospirales</taxon>
        <taxon>Lachnospiraceae</taxon>
        <taxon>Jingyaoa</taxon>
    </lineage>
</organism>
<evidence type="ECO:0000313" key="2">
    <source>
        <dbReference type="EMBL" id="MBC8572553.1"/>
    </source>
</evidence>
<keyword evidence="1" id="KW-0812">Transmembrane</keyword>
<dbReference type="RefSeq" id="WP_249307581.1">
    <property type="nucleotide sequence ID" value="NZ_JACRSZ010000004.1"/>
</dbReference>